<dbReference type="Gene3D" id="1.10.8.430">
    <property type="entry name" value="Helical domain of apoptotic protease-activating factors"/>
    <property type="match status" value="1"/>
</dbReference>
<dbReference type="GO" id="GO:0043531">
    <property type="term" value="F:ADP binding"/>
    <property type="evidence" value="ECO:0007669"/>
    <property type="project" value="InterPro"/>
</dbReference>
<dbReference type="Pfam" id="PF23559">
    <property type="entry name" value="WHD_DRP"/>
    <property type="match status" value="1"/>
</dbReference>
<keyword evidence="3" id="KW-0677">Repeat</keyword>
<dbReference type="Pfam" id="PF00931">
    <property type="entry name" value="NB-ARC"/>
    <property type="match status" value="1"/>
</dbReference>
<evidence type="ECO:0000256" key="4">
    <source>
        <dbReference type="ARBA" id="ARBA00022741"/>
    </source>
</evidence>
<feature type="domain" description="NB-ARC" evidence="7">
    <location>
        <begin position="172"/>
        <end position="347"/>
    </location>
</feature>
<dbReference type="PRINTS" id="PR00364">
    <property type="entry name" value="DISEASERSIST"/>
</dbReference>
<evidence type="ECO:0000313" key="12">
    <source>
        <dbReference type="Proteomes" id="UP000235145"/>
    </source>
</evidence>
<protein>
    <submittedName>
        <fullName evidence="11">Uncharacterized protein</fullName>
    </submittedName>
</protein>
<dbReference type="Gramene" id="rna-gnl|WGS:NBSK|LSAT_9X103760_mrna">
    <property type="protein sequence ID" value="cds-PLY67748.1"/>
    <property type="gene ID" value="gene-LSAT_9X103760"/>
</dbReference>
<gene>
    <name evidence="11" type="ORF">LSAT_V11C900497750</name>
</gene>
<accession>A0A9R1WU77</accession>
<dbReference type="Gene3D" id="3.40.50.300">
    <property type="entry name" value="P-loop containing nucleotide triphosphate hydrolases"/>
    <property type="match status" value="1"/>
</dbReference>
<keyword evidence="5" id="KW-0611">Plant defense</keyword>
<dbReference type="InterPro" id="IPR058922">
    <property type="entry name" value="WHD_DRP"/>
</dbReference>
<dbReference type="SUPFAM" id="SSF52058">
    <property type="entry name" value="L domain-like"/>
    <property type="match status" value="1"/>
</dbReference>
<dbReference type="Proteomes" id="UP000235145">
    <property type="component" value="Unassembled WGS sequence"/>
</dbReference>
<dbReference type="InterPro" id="IPR027417">
    <property type="entry name" value="P-loop_NTPase"/>
</dbReference>
<comment type="similarity">
    <text evidence="1">Belongs to the disease resistance NB-LRR family.</text>
</comment>
<evidence type="ECO:0000313" key="11">
    <source>
        <dbReference type="EMBL" id="KAJ0187699.1"/>
    </source>
</evidence>
<dbReference type="PANTHER" id="PTHR23155:SF1232">
    <property type="entry name" value="OS09G0270700 PROTEIN"/>
    <property type="match status" value="1"/>
</dbReference>
<dbReference type="CDD" id="cd14798">
    <property type="entry name" value="RX-CC_like"/>
    <property type="match status" value="1"/>
</dbReference>
<dbReference type="InterPro" id="IPR041118">
    <property type="entry name" value="Rx_N"/>
</dbReference>
<dbReference type="Gene3D" id="1.10.10.10">
    <property type="entry name" value="Winged helix-like DNA-binding domain superfamily/Winged helix DNA-binding domain"/>
    <property type="match status" value="1"/>
</dbReference>
<proteinExistence type="inferred from homology"/>
<name>A0A9R1WU77_LACSA</name>
<evidence type="ECO:0000256" key="5">
    <source>
        <dbReference type="ARBA" id="ARBA00022821"/>
    </source>
</evidence>
<dbReference type="Pfam" id="PF23598">
    <property type="entry name" value="LRR_14"/>
    <property type="match status" value="1"/>
</dbReference>
<dbReference type="Gene3D" id="1.20.5.4130">
    <property type="match status" value="1"/>
</dbReference>
<dbReference type="Gene3D" id="3.80.10.10">
    <property type="entry name" value="Ribonuclease Inhibitor"/>
    <property type="match status" value="1"/>
</dbReference>
<evidence type="ECO:0000256" key="6">
    <source>
        <dbReference type="ARBA" id="ARBA00022840"/>
    </source>
</evidence>
<sequence>MADGAVNFLLEKLTTILMQEASLLGDSQSDVEEIKLELEIMRSCIRDAERKQLKSELVEAWVIQVREVAQKVEDVLDEYVYYKDLEEDHKRGFKNLMQDIIKFPIHMSRKRKISMKLQKLKTEVHEVCERRKRYTFDEKTDDWRDRNASIDWWQRQEELLMFVDEDEIVGMDDNKDKLIEWLMEDDPRRMVISVVGMGGLGKTTLVTKVYNDQAIQRYFDCWAWVSVSQTKGVDELLRSMIKKLFGGKRETFRVDLGLLNYRELVEMLIDYLHKKRYVIILDDVWKILLWSRIRSAFPKNGLGSRVIFTTRNDNVAKSVGPGKHVLRLDPLGEDDSWALFCKKAFWSDLGHSCPLELEELARAIMKKCEGLPLAIVAIGGLLCSRNKTAVEWKKIYDSLTWELSNNPVLEGVKGILSLSFNDLPFYLKHCFLYCCVFRDGYPIKRKKLIRLWVAEGFILERKGITMEEVAEEYLMELNLRSMIQVTETNDTGRVKMFKVHDVMRELAMTTSQKDNFCLTYDDDTEARLVSKIQRLSVYNRGRNFHLSSTILRNLRALFVFQIETSSSFSLNAILSSFKLLKVLDLESVSIGSIPVSVVGLFNLTYLNLRETKINKLPKSMERLRNLQTLDVRNTKLEKLPNGIANIPLLRHLLVSYVRADDTHGTSDLHSGLRVPVEITKIRSLQTLASVEADEGIIQHVGNLIELKRLGITNVKAIDGPKLCNSIEKMSDLRCLSITSSTESEELVLESLAFPPVFLQKLVLVGLLSRLPPWLESLANLTHLYLCSSGLGDDILSSIRELPSLAFLELKNTCKCRSLHFTAGGFPKLNKMRLLELVGLNVLRLDKGTLPSIKDLNLVRCREMRSSLQGIEHLTSLQKLYLEEMPAELVQRLRSDERANVRHINTISLVYLSGQSRVIETLF</sequence>
<feature type="domain" description="Disease resistance R13L4/SHOC-2-like LRR" evidence="10">
    <location>
        <begin position="555"/>
        <end position="881"/>
    </location>
</feature>
<dbReference type="PANTHER" id="PTHR23155">
    <property type="entry name" value="DISEASE RESISTANCE PROTEIN RP"/>
    <property type="match status" value="1"/>
</dbReference>
<dbReference type="InterPro" id="IPR044974">
    <property type="entry name" value="Disease_R_plants"/>
</dbReference>
<dbReference type="InterPro" id="IPR002182">
    <property type="entry name" value="NB-ARC"/>
</dbReference>
<feature type="domain" description="Disease resistance N-terminal" evidence="8">
    <location>
        <begin position="5"/>
        <end position="89"/>
    </location>
</feature>
<reference evidence="11 12" key="1">
    <citation type="journal article" date="2017" name="Nat. Commun.">
        <title>Genome assembly with in vitro proximity ligation data and whole-genome triplication in lettuce.</title>
        <authorList>
            <person name="Reyes-Chin-Wo S."/>
            <person name="Wang Z."/>
            <person name="Yang X."/>
            <person name="Kozik A."/>
            <person name="Arikit S."/>
            <person name="Song C."/>
            <person name="Xia L."/>
            <person name="Froenicke L."/>
            <person name="Lavelle D.O."/>
            <person name="Truco M.J."/>
            <person name="Xia R."/>
            <person name="Zhu S."/>
            <person name="Xu C."/>
            <person name="Xu H."/>
            <person name="Xu X."/>
            <person name="Cox K."/>
            <person name="Korf I."/>
            <person name="Meyers B.C."/>
            <person name="Michelmore R.W."/>
        </authorList>
    </citation>
    <scope>NUCLEOTIDE SEQUENCE [LARGE SCALE GENOMIC DNA]</scope>
    <source>
        <strain evidence="12">cv. Salinas</strain>
        <tissue evidence="11">Seedlings</tissue>
    </source>
</reference>
<dbReference type="InterPro" id="IPR038005">
    <property type="entry name" value="RX-like_CC"/>
</dbReference>
<evidence type="ECO:0000259" key="10">
    <source>
        <dbReference type="Pfam" id="PF23598"/>
    </source>
</evidence>
<evidence type="ECO:0000256" key="2">
    <source>
        <dbReference type="ARBA" id="ARBA00022614"/>
    </source>
</evidence>
<evidence type="ECO:0000256" key="1">
    <source>
        <dbReference type="ARBA" id="ARBA00008894"/>
    </source>
</evidence>
<dbReference type="GO" id="GO:0051607">
    <property type="term" value="P:defense response to virus"/>
    <property type="evidence" value="ECO:0007669"/>
    <property type="project" value="UniProtKB-ARBA"/>
</dbReference>
<dbReference type="InterPro" id="IPR042197">
    <property type="entry name" value="Apaf_helical"/>
</dbReference>
<keyword evidence="4" id="KW-0547">Nucleotide-binding</keyword>
<dbReference type="GO" id="GO:0005524">
    <property type="term" value="F:ATP binding"/>
    <property type="evidence" value="ECO:0007669"/>
    <property type="project" value="UniProtKB-KW"/>
</dbReference>
<dbReference type="InterPro" id="IPR032675">
    <property type="entry name" value="LRR_dom_sf"/>
</dbReference>
<evidence type="ECO:0000256" key="3">
    <source>
        <dbReference type="ARBA" id="ARBA00022737"/>
    </source>
</evidence>
<dbReference type="InterPro" id="IPR055414">
    <property type="entry name" value="LRR_R13L4/SHOC2-like"/>
</dbReference>
<keyword evidence="6" id="KW-0067">ATP-binding</keyword>
<keyword evidence="2" id="KW-0433">Leucine-rich repeat</keyword>
<feature type="domain" description="Disease resistance protein winged helix" evidence="9">
    <location>
        <begin position="436"/>
        <end position="507"/>
    </location>
</feature>
<evidence type="ECO:0000259" key="9">
    <source>
        <dbReference type="Pfam" id="PF23559"/>
    </source>
</evidence>
<evidence type="ECO:0000259" key="8">
    <source>
        <dbReference type="Pfam" id="PF18052"/>
    </source>
</evidence>
<organism evidence="11 12">
    <name type="scientific">Lactuca sativa</name>
    <name type="common">Garden lettuce</name>
    <dbReference type="NCBI Taxonomy" id="4236"/>
    <lineage>
        <taxon>Eukaryota</taxon>
        <taxon>Viridiplantae</taxon>
        <taxon>Streptophyta</taxon>
        <taxon>Embryophyta</taxon>
        <taxon>Tracheophyta</taxon>
        <taxon>Spermatophyta</taxon>
        <taxon>Magnoliopsida</taxon>
        <taxon>eudicotyledons</taxon>
        <taxon>Gunneridae</taxon>
        <taxon>Pentapetalae</taxon>
        <taxon>asterids</taxon>
        <taxon>campanulids</taxon>
        <taxon>Asterales</taxon>
        <taxon>Asteraceae</taxon>
        <taxon>Cichorioideae</taxon>
        <taxon>Cichorieae</taxon>
        <taxon>Lactucinae</taxon>
        <taxon>Lactuca</taxon>
    </lineage>
</organism>
<dbReference type="OrthoDB" id="598235at2759"/>
<comment type="caution">
    <text evidence="11">The sequence shown here is derived from an EMBL/GenBank/DDBJ whole genome shotgun (WGS) entry which is preliminary data.</text>
</comment>
<evidence type="ECO:0000259" key="7">
    <source>
        <dbReference type="Pfam" id="PF00931"/>
    </source>
</evidence>
<dbReference type="EMBL" id="NBSK02000009">
    <property type="protein sequence ID" value="KAJ0187699.1"/>
    <property type="molecule type" value="Genomic_DNA"/>
</dbReference>
<dbReference type="AlphaFoldDB" id="A0A9R1WU77"/>
<dbReference type="InterPro" id="IPR036388">
    <property type="entry name" value="WH-like_DNA-bd_sf"/>
</dbReference>
<keyword evidence="12" id="KW-1185">Reference proteome</keyword>
<dbReference type="FunFam" id="3.40.50.300:FF:001091">
    <property type="entry name" value="Probable disease resistance protein At1g61300"/>
    <property type="match status" value="1"/>
</dbReference>
<dbReference type="FunFam" id="1.10.10.10:FF:000322">
    <property type="entry name" value="Probable disease resistance protein At1g63360"/>
    <property type="match status" value="1"/>
</dbReference>
<dbReference type="Pfam" id="PF18052">
    <property type="entry name" value="Rx_N"/>
    <property type="match status" value="1"/>
</dbReference>
<dbReference type="SUPFAM" id="SSF52540">
    <property type="entry name" value="P-loop containing nucleoside triphosphate hydrolases"/>
    <property type="match status" value="1"/>
</dbReference>